<keyword evidence="1" id="KW-1133">Transmembrane helix</keyword>
<name>A0A5C8ZLB9_9ACTN</name>
<evidence type="ECO:0000313" key="3">
    <source>
        <dbReference type="Proteomes" id="UP000321234"/>
    </source>
</evidence>
<dbReference type="AlphaFoldDB" id="A0A5C8ZLB9"/>
<feature type="transmembrane region" description="Helical" evidence="1">
    <location>
        <begin position="59"/>
        <end position="80"/>
    </location>
</feature>
<comment type="caution">
    <text evidence="2">The sequence shown here is derived from an EMBL/GenBank/DDBJ whole genome shotgun (WGS) entry which is preliminary data.</text>
</comment>
<gene>
    <name evidence="2" type="ORF">FMM08_01640</name>
</gene>
<dbReference type="RefSeq" id="WP_147924564.1">
    <property type="nucleotide sequence ID" value="NZ_VKAC01000001.1"/>
</dbReference>
<dbReference type="EMBL" id="VKAC01000001">
    <property type="protein sequence ID" value="TXR57953.1"/>
    <property type="molecule type" value="Genomic_DNA"/>
</dbReference>
<keyword evidence="1" id="KW-0472">Membrane</keyword>
<evidence type="ECO:0000256" key="1">
    <source>
        <dbReference type="SAM" id="Phobius"/>
    </source>
</evidence>
<evidence type="ECO:0008006" key="4">
    <source>
        <dbReference type="Google" id="ProtNLM"/>
    </source>
</evidence>
<organism evidence="2 3">
    <name type="scientific">Quadrisphaera setariae</name>
    <dbReference type="NCBI Taxonomy" id="2593304"/>
    <lineage>
        <taxon>Bacteria</taxon>
        <taxon>Bacillati</taxon>
        <taxon>Actinomycetota</taxon>
        <taxon>Actinomycetes</taxon>
        <taxon>Kineosporiales</taxon>
        <taxon>Kineosporiaceae</taxon>
        <taxon>Quadrisphaera</taxon>
    </lineage>
</organism>
<dbReference type="OrthoDB" id="3827523at2"/>
<sequence>MSRKTAGFDRLAIFVLGLVLVAGGAAVGAWGLGLLDDVGLSGPQSISTQGATDAAQQGWWPYATAAGALVLGLLALWWLLAHVPHRGTDALRLPGSSSKGSLALDGDAAAAVAAQVIAEVAGVRSASGKVVSERGQLIAELDVTAEPEVDLLALDAAVVEVSRDLATVLSRPDVRGRVHVRIARRSKGMARVA</sequence>
<feature type="transmembrane region" description="Helical" evidence="1">
    <location>
        <begin position="12"/>
        <end position="33"/>
    </location>
</feature>
<dbReference type="Proteomes" id="UP000321234">
    <property type="component" value="Unassembled WGS sequence"/>
</dbReference>
<protein>
    <recommendedName>
        <fullName evidence="4">Alkaline shock response membrane anchor protein AmaP</fullName>
    </recommendedName>
</protein>
<accession>A0A5C8ZLB9</accession>
<keyword evidence="3" id="KW-1185">Reference proteome</keyword>
<proteinExistence type="predicted"/>
<evidence type="ECO:0000313" key="2">
    <source>
        <dbReference type="EMBL" id="TXR57953.1"/>
    </source>
</evidence>
<reference evidence="2 3" key="1">
    <citation type="submission" date="2019-07" db="EMBL/GenBank/DDBJ databases">
        <title>Quadrisphaera sp. strain DD2A genome sequencing and assembly.</title>
        <authorList>
            <person name="Kim I."/>
        </authorList>
    </citation>
    <scope>NUCLEOTIDE SEQUENCE [LARGE SCALE GENOMIC DNA]</scope>
    <source>
        <strain evidence="2 3">DD2A</strain>
    </source>
</reference>
<keyword evidence="1" id="KW-0812">Transmembrane</keyword>